<dbReference type="AlphaFoldDB" id="A0A9D1AKX5"/>
<proteinExistence type="predicted"/>
<keyword evidence="1" id="KW-0472">Membrane</keyword>
<dbReference type="Pfam" id="PF26018">
    <property type="entry name" value="BSH_RND_rel"/>
    <property type="match status" value="1"/>
</dbReference>
<accession>A0A9D1AKX5</accession>
<sequence>MNSLFNRFVIVLLSLFGVIFFAYQIYQIVYQPYQTETVQLVNYTDEVALEGVVLKDETVIQSDYNGVVKYEYENSQKVLSGAAVATVYANQSDLLADNQIQTLTRRVNLLNRVGSENAATTINASSAITSLQRAQMDLIYDAQTGAYDALADDSDTLLEGLLQQQKLLDENLDFSSAIADLNSQISSLQASMTGSSVEITAPSSGYFTNETDGYETVLSTSMTGTVTVDAVNQLLATQPVADQGQNVGKLMSAAKWYYIAKLSSSDAIRFSKGQTVQLVFHGNTAQTVTATVESVNVDASQEQSAILFSSTVVNGDLMDLRMENAYCIFTSGSGLRVPREAVRVVDGEMGVYVNRNQVVKFKKLDVIYEGADYLISNAHVVSDAENGIDANDYLSLYDEIILNGNDVYDNMPLS</sequence>
<comment type="caution">
    <text evidence="3">The sequence shown here is derived from an EMBL/GenBank/DDBJ whole genome shotgun (WGS) entry which is preliminary data.</text>
</comment>
<keyword evidence="1" id="KW-0812">Transmembrane</keyword>
<evidence type="ECO:0000313" key="3">
    <source>
        <dbReference type="EMBL" id="HIR41631.1"/>
    </source>
</evidence>
<gene>
    <name evidence="3" type="ORF">IAB36_07380</name>
</gene>
<feature type="domain" description="RND related barrel-sandwich hybrid" evidence="2">
    <location>
        <begin position="57"/>
        <end position="241"/>
    </location>
</feature>
<feature type="transmembrane region" description="Helical" evidence="1">
    <location>
        <begin position="7"/>
        <end position="26"/>
    </location>
</feature>
<reference evidence="3" key="2">
    <citation type="journal article" date="2021" name="PeerJ">
        <title>Extensive microbial diversity within the chicken gut microbiome revealed by metagenomics and culture.</title>
        <authorList>
            <person name="Gilroy R."/>
            <person name="Ravi A."/>
            <person name="Getino M."/>
            <person name="Pursley I."/>
            <person name="Horton D.L."/>
            <person name="Alikhan N.F."/>
            <person name="Baker D."/>
            <person name="Gharbi K."/>
            <person name="Hall N."/>
            <person name="Watson M."/>
            <person name="Adriaenssens E.M."/>
            <person name="Foster-Nyarko E."/>
            <person name="Jarju S."/>
            <person name="Secka A."/>
            <person name="Antonio M."/>
            <person name="Oren A."/>
            <person name="Chaudhuri R.R."/>
            <person name="La Ragione R."/>
            <person name="Hildebrand F."/>
            <person name="Pallen M.J."/>
        </authorList>
    </citation>
    <scope>NUCLEOTIDE SEQUENCE</scope>
    <source>
        <strain evidence="3">CHK184-25365</strain>
    </source>
</reference>
<dbReference type="InterPro" id="IPR058709">
    <property type="entry name" value="BSH_RND-rel"/>
</dbReference>
<evidence type="ECO:0000256" key="1">
    <source>
        <dbReference type="SAM" id="Phobius"/>
    </source>
</evidence>
<dbReference type="Proteomes" id="UP000886749">
    <property type="component" value="Unassembled WGS sequence"/>
</dbReference>
<organism evidence="3 4">
    <name type="scientific">Candidatus Egerieicola pullicola</name>
    <dbReference type="NCBI Taxonomy" id="2840775"/>
    <lineage>
        <taxon>Bacteria</taxon>
        <taxon>Bacillati</taxon>
        <taxon>Bacillota</taxon>
        <taxon>Clostridia</taxon>
        <taxon>Eubacteriales</taxon>
        <taxon>Oscillospiraceae</taxon>
        <taxon>Oscillospiraceae incertae sedis</taxon>
        <taxon>Candidatus Egerieicola</taxon>
    </lineage>
</organism>
<name>A0A9D1AKX5_9FIRM</name>
<keyword evidence="1" id="KW-1133">Transmembrane helix</keyword>
<evidence type="ECO:0000313" key="4">
    <source>
        <dbReference type="Proteomes" id="UP000886749"/>
    </source>
</evidence>
<reference evidence="3" key="1">
    <citation type="submission" date="2020-10" db="EMBL/GenBank/DDBJ databases">
        <authorList>
            <person name="Gilroy R."/>
        </authorList>
    </citation>
    <scope>NUCLEOTIDE SEQUENCE</scope>
    <source>
        <strain evidence="3">CHK184-25365</strain>
    </source>
</reference>
<evidence type="ECO:0000259" key="2">
    <source>
        <dbReference type="Pfam" id="PF26018"/>
    </source>
</evidence>
<protein>
    <submittedName>
        <fullName evidence="3">HlyD family efflux transporter periplasmic adaptor subunit</fullName>
    </submittedName>
</protein>
<dbReference type="EMBL" id="DVGY01000168">
    <property type="protein sequence ID" value="HIR41631.1"/>
    <property type="molecule type" value="Genomic_DNA"/>
</dbReference>